<proteinExistence type="predicted"/>
<name>A0ABV0WDK7_9TELE</name>
<protein>
    <submittedName>
        <fullName evidence="1">Uncharacterized protein</fullName>
    </submittedName>
</protein>
<gene>
    <name evidence="1" type="ORF">XENORESO_000133</name>
</gene>
<evidence type="ECO:0000313" key="1">
    <source>
        <dbReference type="EMBL" id="MEQ2266978.1"/>
    </source>
</evidence>
<accession>A0ABV0WDK7</accession>
<comment type="caution">
    <text evidence="1">The sequence shown here is derived from an EMBL/GenBank/DDBJ whole genome shotgun (WGS) entry which is preliminary data.</text>
</comment>
<organism evidence="1 2">
    <name type="scientific">Xenotaenia resolanae</name>
    <dbReference type="NCBI Taxonomy" id="208358"/>
    <lineage>
        <taxon>Eukaryota</taxon>
        <taxon>Metazoa</taxon>
        <taxon>Chordata</taxon>
        <taxon>Craniata</taxon>
        <taxon>Vertebrata</taxon>
        <taxon>Euteleostomi</taxon>
        <taxon>Actinopterygii</taxon>
        <taxon>Neopterygii</taxon>
        <taxon>Teleostei</taxon>
        <taxon>Neoteleostei</taxon>
        <taxon>Acanthomorphata</taxon>
        <taxon>Ovalentaria</taxon>
        <taxon>Atherinomorphae</taxon>
        <taxon>Cyprinodontiformes</taxon>
        <taxon>Goodeidae</taxon>
        <taxon>Xenotaenia</taxon>
    </lineage>
</organism>
<dbReference type="Proteomes" id="UP001444071">
    <property type="component" value="Unassembled WGS sequence"/>
</dbReference>
<sequence length="123" mass="13283">MNGWLSLFPLQPDRLKAFSTSVLLRLAICSNHASGRIIFALAGLQAGCRSLTRPVLDPTNVLAATVAHFFSLLLLFSPSVSPDASTLSFFPSEGVKHLTLHLQQTSSNLSLSFCGVFFLLCCL</sequence>
<keyword evidence="2" id="KW-1185">Reference proteome</keyword>
<evidence type="ECO:0000313" key="2">
    <source>
        <dbReference type="Proteomes" id="UP001444071"/>
    </source>
</evidence>
<dbReference type="EMBL" id="JAHRIM010041061">
    <property type="protein sequence ID" value="MEQ2266978.1"/>
    <property type="molecule type" value="Genomic_DNA"/>
</dbReference>
<reference evidence="1 2" key="1">
    <citation type="submission" date="2021-06" db="EMBL/GenBank/DDBJ databases">
        <authorList>
            <person name="Palmer J.M."/>
        </authorList>
    </citation>
    <scope>NUCLEOTIDE SEQUENCE [LARGE SCALE GENOMIC DNA]</scope>
    <source>
        <strain evidence="1 2">XR_2019</strain>
        <tissue evidence="1">Muscle</tissue>
    </source>
</reference>